<evidence type="ECO:0000313" key="1">
    <source>
        <dbReference type="EMBL" id="HGK27347.1"/>
    </source>
</evidence>
<protein>
    <submittedName>
        <fullName evidence="1">Uncharacterized protein</fullName>
    </submittedName>
</protein>
<sequence length="274" mass="30636">MAVARNVGQFAGRRTATPDPRRFVYEPFCVGPRFEWLDSDRIRVLEGPKAGSIFGISTGMLDTSATVALYDRTRKVGSTAVDIVPSSRTASLWDVGVAHSLRRSGLATIMVWCAFRELLLAERAARFRIRMIRSLKADGDHPLQNIGMGVIAARFGFTPEMNVARVLAGENITNIDPIPPMNGYPPAVRLTLKTDPLVVIAFILNPDTLRPISDFRTYMDVKADDWQIVNWAREGLLCVNGNYCLRETGFNRFVNAVAVDHEEARQFRARLREP</sequence>
<gene>
    <name evidence="1" type="ORF">ENS41_00125</name>
</gene>
<dbReference type="EMBL" id="DSUT01000005">
    <property type="protein sequence ID" value="HGK27347.1"/>
    <property type="molecule type" value="Genomic_DNA"/>
</dbReference>
<accession>A0A7C4CB17</accession>
<organism evidence="1">
    <name type="scientific">candidate division WOR-3 bacterium</name>
    <dbReference type="NCBI Taxonomy" id="2052148"/>
    <lineage>
        <taxon>Bacteria</taxon>
        <taxon>Bacteria division WOR-3</taxon>
    </lineage>
</organism>
<dbReference type="AlphaFoldDB" id="A0A7C4CB17"/>
<comment type="caution">
    <text evidence="1">The sequence shown here is derived from an EMBL/GenBank/DDBJ whole genome shotgun (WGS) entry which is preliminary data.</text>
</comment>
<reference evidence="1" key="1">
    <citation type="journal article" date="2020" name="mSystems">
        <title>Genome- and Community-Level Interaction Insights into Carbon Utilization and Element Cycling Functions of Hydrothermarchaeota in Hydrothermal Sediment.</title>
        <authorList>
            <person name="Zhou Z."/>
            <person name="Liu Y."/>
            <person name="Xu W."/>
            <person name="Pan J."/>
            <person name="Luo Z.H."/>
            <person name="Li M."/>
        </authorList>
    </citation>
    <scope>NUCLEOTIDE SEQUENCE [LARGE SCALE GENOMIC DNA]</scope>
    <source>
        <strain evidence="1">SpSt-488</strain>
    </source>
</reference>
<proteinExistence type="predicted"/>
<name>A0A7C4CB17_UNCW3</name>